<gene>
    <name evidence="3" type="ORF">KC19_9G145200</name>
</gene>
<reference evidence="3" key="1">
    <citation type="submission" date="2020-06" db="EMBL/GenBank/DDBJ databases">
        <title>WGS assembly of Ceratodon purpureus strain R40.</title>
        <authorList>
            <person name="Carey S.B."/>
            <person name="Jenkins J."/>
            <person name="Shu S."/>
            <person name="Lovell J.T."/>
            <person name="Sreedasyam A."/>
            <person name="Maumus F."/>
            <person name="Tiley G.P."/>
            <person name="Fernandez-Pozo N."/>
            <person name="Barry K."/>
            <person name="Chen C."/>
            <person name="Wang M."/>
            <person name="Lipzen A."/>
            <person name="Daum C."/>
            <person name="Saski C.A."/>
            <person name="Payton A.C."/>
            <person name="Mcbreen J.C."/>
            <person name="Conrad R.E."/>
            <person name="Kollar L.M."/>
            <person name="Olsson S."/>
            <person name="Huttunen S."/>
            <person name="Landis J.B."/>
            <person name="Wickett N.J."/>
            <person name="Johnson M.G."/>
            <person name="Rensing S.A."/>
            <person name="Grimwood J."/>
            <person name="Schmutz J."/>
            <person name="Mcdaniel S.F."/>
        </authorList>
    </citation>
    <scope>NUCLEOTIDE SEQUENCE</scope>
    <source>
        <strain evidence="3">R40</strain>
    </source>
</reference>
<evidence type="ECO:0000313" key="4">
    <source>
        <dbReference type="Proteomes" id="UP000822688"/>
    </source>
</evidence>
<feature type="region of interest" description="Disordered" evidence="1">
    <location>
        <begin position="65"/>
        <end position="84"/>
    </location>
</feature>
<keyword evidence="4" id="KW-1185">Reference proteome</keyword>
<keyword evidence="2" id="KW-0732">Signal</keyword>
<evidence type="ECO:0000313" key="3">
    <source>
        <dbReference type="EMBL" id="KAG0562426.1"/>
    </source>
</evidence>
<dbReference type="Proteomes" id="UP000822688">
    <property type="component" value="Chromosome 9"/>
</dbReference>
<evidence type="ECO:0000256" key="2">
    <source>
        <dbReference type="SAM" id="SignalP"/>
    </source>
</evidence>
<proteinExistence type="predicted"/>
<evidence type="ECO:0000256" key="1">
    <source>
        <dbReference type="SAM" id="MobiDB-lite"/>
    </source>
</evidence>
<organism evidence="3 4">
    <name type="scientific">Ceratodon purpureus</name>
    <name type="common">Fire moss</name>
    <name type="synonym">Dicranum purpureum</name>
    <dbReference type="NCBI Taxonomy" id="3225"/>
    <lineage>
        <taxon>Eukaryota</taxon>
        <taxon>Viridiplantae</taxon>
        <taxon>Streptophyta</taxon>
        <taxon>Embryophyta</taxon>
        <taxon>Bryophyta</taxon>
        <taxon>Bryophytina</taxon>
        <taxon>Bryopsida</taxon>
        <taxon>Dicranidae</taxon>
        <taxon>Pseudoditrichales</taxon>
        <taxon>Ditrichaceae</taxon>
        <taxon>Ceratodon</taxon>
    </lineage>
</organism>
<name>A0A8T0GRY2_CERPU</name>
<dbReference type="AlphaFoldDB" id="A0A8T0GRY2"/>
<sequence length="356" mass="40336">MHSRILSVLLLSFLIALSESPNSNAAVAGPASYLESGAPIVVINNASLPVDVRCQGGPRVPGADAHVAAGNTRSPRSTLKPKDHWSINLDPGTEDPLFCTFRSALRKWNCDERWLIKDACVWEKHRGSIVNPGHHVPPTPHCHHLPCPKCDSKNSVGKPICVWVVQNDGIHLQQWDPEKKQDVFNLTHAWKEDDPAFYDPTGPFRFSVANYFNNPVKIQCDVVSEPVLLEPSQAPQGPIPKWDYEIHPIIDAEHTYFTWTCDFDVLGTLLRRGGVQIWSPQPDVNTWVRTPDCTDCSWKLDAEGLWLDDRSCYTNRPVWVRQHLWDSVLNATSTDEIDWTPYYYPLKKSSHIHHVY</sequence>
<feature type="signal peptide" evidence="2">
    <location>
        <begin position="1"/>
        <end position="20"/>
    </location>
</feature>
<protein>
    <submittedName>
        <fullName evidence="3">Uncharacterized protein</fullName>
    </submittedName>
</protein>
<comment type="caution">
    <text evidence="3">The sequence shown here is derived from an EMBL/GenBank/DDBJ whole genome shotgun (WGS) entry which is preliminary data.</text>
</comment>
<accession>A0A8T0GRY2</accession>
<dbReference type="EMBL" id="CM026430">
    <property type="protein sequence ID" value="KAG0562426.1"/>
    <property type="molecule type" value="Genomic_DNA"/>
</dbReference>
<feature type="chain" id="PRO_5035930976" evidence="2">
    <location>
        <begin position="21"/>
        <end position="356"/>
    </location>
</feature>